<evidence type="ECO:0000256" key="5">
    <source>
        <dbReference type="ARBA" id="ARBA00023004"/>
    </source>
</evidence>
<dbReference type="InterPro" id="IPR005123">
    <property type="entry name" value="Oxoglu/Fe-dep_dioxygenase_dom"/>
</dbReference>
<keyword evidence="4" id="KW-0560">Oxidoreductase</keyword>
<evidence type="ECO:0000256" key="2">
    <source>
        <dbReference type="ARBA" id="ARBA00022723"/>
    </source>
</evidence>
<keyword evidence="2" id="KW-0479">Metal-binding</keyword>
<evidence type="ECO:0000313" key="7">
    <source>
        <dbReference type="EMBL" id="XAO13471.1"/>
    </source>
</evidence>
<dbReference type="GO" id="GO:0005506">
    <property type="term" value="F:iron ion binding"/>
    <property type="evidence" value="ECO:0007669"/>
    <property type="project" value="InterPro"/>
</dbReference>
<reference evidence="7" key="1">
    <citation type="submission" date="2024-01" db="EMBL/GenBank/DDBJ databases">
        <title>Genomic and biogeographic characterisation of Mantoniella tinhauana virus 1, the first discovered Mantoniella-infecting prasinovirus.</title>
        <authorList>
            <person name="Rey Redondo E."/>
            <person name="Yung C.C.M."/>
        </authorList>
    </citation>
    <scope>NUCLEOTIDE SEQUENCE</scope>
    <source>
        <strain evidence="7">Lau Fau Shan</strain>
    </source>
</reference>
<accession>A0AB38ZMB6</accession>
<name>A0AB38ZMB6_9VIRU</name>
<proteinExistence type="predicted"/>
<dbReference type="InterPro" id="IPR006620">
    <property type="entry name" value="Pro_4_hyd_alph"/>
</dbReference>
<evidence type="ECO:0000256" key="3">
    <source>
        <dbReference type="ARBA" id="ARBA00022964"/>
    </source>
</evidence>
<dbReference type="GO" id="GO:0004656">
    <property type="term" value="F:procollagen-proline 4-dioxygenase activity"/>
    <property type="evidence" value="ECO:0007669"/>
    <property type="project" value="TreeGrafter"/>
</dbReference>
<evidence type="ECO:0000256" key="1">
    <source>
        <dbReference type="ARBA" id="ARBA00001961"/>
    </source>
</evidence>
<dbReference type="Gene3D" id="2.60.120.620">
    <property type="entry name" value="q2cbj1_9rhob like domain"/>
    <property type="match status" value="1"/>
</dbReference>
<comment type="cofactor">
    <cofactor evidence="1">
        <name>L-ascorbate</name>
        <dbReference type="ChEBI" id="CHEBI:38290"/>
    </cofactor>
</comment>
<dbReference type="GO" id="GO:0031418">
    <property type="term" value="F:L-ascorbic acid binding"/>
    <property type="evidence" value="ECO:0007669"/>
    <property type="project" value="InterPro"/>
</dbReference>
<organism evidence="7">
    <name type="scientific">Mantoniella tinhauana virus 1</name>
    <dbReference type="NCBI Taxonomy" id="3111543"/>
    <lineage>
        <taxon>Viruses</taxon>
    </lineage>
</organism>
<protein>
    <submittedName>
        <fullName evidence="7">Prolyl 4-hydroxylase</fullName>
    </submittedName>
</protein>
<dbReference type="PROSITE" id="PS51471">
    <property type="entry name" value="FE2OG_OXY"/>
    <property type="match status" value="1"/>
</dbReference>
<dbReference type="PANTHER" id="PTHR10869:SF246">
    <property type="entry name" value="TRANSMEMBRANE PROLYL 4-HYDROXYLASE"/>
    <property type="match status" value="1"/>
</dbReference>
<feature type="domain" description="Fe2OG dioxygenase" evidence="6">
    <location>
        <begin position="92"/>
        <end position="190"/>
    </location>
</feature>
<dbReference type="PANTHER" id="PTHR10869">
    <property type="entry name" value="PROLYL 4-HYDROXYLASE ALPHA SUBUNIT"/>
    <property type="match status" value="1"/>
</dbReference>
<dbReference type="Pfam" id="PF13640">
    <property type="entry name" value="2OG-FeII_Oxy_3"/>
    <property type="match status" value="1"/>
</dbReference>
<dbReference type="InterPro" id="IPR044862">
    <property type="entry name" value="Pro_4_hyd_alph_FE2OG_OXY"/>
</dbReference>
<dbReference type="SMART" id="SM00702">
    <property type="entry name" value="P4Hc"/>
    <property type="match status" value="1"/>
</dbReference>
<evidence type="ECO:0000259" key="6">
    <source>
        <dbReference type="PROSITE" id="PS51471"/>
    </source>
</evidence>
<keyword evidence="3" id="KW-0223">Dioxygenase</keyword>
<dbReference type="InterPro" id="IPR045054">
    <property type="entry name" value="P4HA-like"/>
</dbReference>
<sequence length="194" mass="22780">MLLLVIIILLIVYLLPQYIHPRIFHNVITPEERNHIMKRSQHELRPSVVSTSQVLNENVRISDTAWLSRENDPIIDGVIRKCLKFVDRPIENCESLQVVRYKPGGFYSLHHDDLDQPNKRMYTFIIGLNDDYEGGETVFPVIQKSYRLHPGDVLLFDNLDNYEMKTRKALHKGNPVNNGEKWICNLWVRKYALK</sequence>
<dbReference type="EMBL" id="PP130629">
    <property type="protein sequence ID" value="XAO13471.1"/>
    <property type="molecule type" value="Genomic_DNA"/>
</dbReference>
<evidence type="ECO:0000256" key="4">
    <source>
        <dbReference type="ARBA" id="ARBA00023002"/>
    </source>
</evidence>
<keyword evidence="5" id="KW-0408">Iron</keyword>